<evidence type="ECO:0000256" key="4">
    <source>
        <dbReference type="ARBA" id="ARBA00023172"/>
    </source>
</evidence>
<dbReference type="RefSeq" id="WP_162386748.1">
    <property type="nucleotide sequence ID" value="NZ_CP045997.1"/>
</dbReference>
<keyword evidence="3 5" id="KW-0238">DNA-binding</keyword>
<dbReference type="Gene3D" id="1.10.150.130">
    <property type="match status" value="1"/>
</dbReference>
<accession>A0A6P1VWX4</accession>
<gene>
    <name evidence="7" type="ORF">GJR95_15510</name>
</gene>
<dbReference type="PROSITE" id="PS51900">
    <property type="entry name" value="CB"/>
    <property type="match status" value="1"/>
</dbReference>
<sequence length="453" mass="51941">MTYNVELTDKPDKRGIHHVMIRLHAKGQKPARIQTSIEIEARHWNTKKTWGKWIRSSHPHAGEVNNAIIATYNKVKKSVEEYLAFDPFLTPKQGKARYEASAITLLRAHMSAAHQFVDLSGVTKATRNRQWAAFLRWAGEDLAIEQITPQLVEDYKNKLLADGKAPLTINTYMANLRVLYERVQKARNIPKADILAKSPFLDWEKLPPTQMPKGRLPAAAIAKLLATPFDLGSRRVRSRTFRNYPDWARWCWLACHLQAGMRIGDLIRSRYEWYEVNAEGQPVRLRYQMQKNGKWISIPVSKQLQAHLGLIWKAGSRPETYLLPFLDNQATYARYRSYEQMRSMPPTEFKQLKSRLDSITCQLNLSLKQVAIDFNLQLPGGASFTNHTARHSFADKVRLAIKNGKTDAKGRAVTNFDAKELLGHTDMKTTEMYFGEMDQEWLDSAMDAITGDD</sequence>
<organism evidence="7 8">
    <name type="scientific">Spirosoma endbachense</name>
    <dbReference type="NCBI Taxonomy" id="2666025"/>
    <lineage>
        <taxon>Bacteria</taxon>
        <taxon>Pseudomonadati</taxon>
        <taxon>Bacteroidota</taxon>
        <taxon>Cytophagia</taxon>
        <taxon>Cytophagales</taxon>
        <taxon>Cytophagaceae</taxon>
        <taxon>Spirosoma</taxon>
    </lineage>
</organism>
<dbReference type="InterPro" id="IPR011010">
    <property type="entry name" value="DNA_brk_join_enz"/>
</dbReference>
<feature type="domain" description="Core-binding (CB)" evidence="6">
    <location>
        <begin position="107"/>
        <end position="184"/>
    </location>
</feature>
<dbReference type="InterPro" id="IPR010998">
    <property type="entry name" value="Integrase_recombinase_N"/>
</dbReference>
<evidence type="ECO:0000313" key="8">
    <source>
        <dbReference type="Proteomes" id="UP000464577"/>
    </source>
</evidence>
<dbReference type="PANTHER" id="PTHR30349">
    <property type="entry name" value="PHAGE INTEGRASE-RELATED"/>
    <property type="match status" value="1"/>
</dbReference>
<dbReference type="PANTHER" id="PTHR30349:SF41">
    <property type="entry name" value="INTEGRASE_RECOMBINASE PROTEIN MJ0367-RELATED"/>
    <property type="match status" value="1"/>
</dbReference>
<dbReference type="Pfam" id="PF17293">
    <property type="entry name" value="Arm-DNA-bind_5"/>
    <property type="match status" value="1"/>
</dbReference>
<keyword evidence="8" id="KW-1185">Reference proteome</keyword>
<keyword evidence="4" id="KW-0233">DNA recombination</keyword>
<evidence type="ECO:0000259" key="6">
    <source>
        <dbReference type="PROSITE" id="PS51900"/>
    </source>
</evidence>
<dbReference type="GO" id="GO:0003677">
    <property type="term" value="F:DNA binding"/>
    <property type="evidence" value="ECO:0007669"/>
    <property type="project" value="UniProtKB-UniRule"/>
</dbReference>
<protein>
    <recommendedName>
        <fullName evidence="6">Core-binding (CB) domain-containing protein</fullName>
    </recommendedName>
</protein>
<dbReference type="Proteomes" id="UP000464577">
    <property type="component" value="Chromosome"/>
</dbReference>
<dbReference type="KEGG" id="senf:GJR95_15510"/>
<dbReference type="GO" id="GO:0015074">
    <property type="term" value="P:DNA integration"/>
    <property type="evidence" value="ECO:0007669"/>
    <property type="project" value="UniProtKB-KW"/>
</dbReference>
<evidence type="ECO:0000256" key="1">
    <source>
        <dbReference type="ARBA" id="ARBA00008857"/>
    </source>
</evidence>
<dbReference type="InterPro" id="IPR035386">
    <property type="entry name" value="Arm-DNA-bind_5"/>
</dbReference>
<evidence type="ECO:0000256" key="5">
    <source>
        <dbReference type="PROSITE-ProRule" id="PRU01248"/>
    </source>
</evidence>
<dbReference type="Gene3D" id="1.10.443.10">
    <property type="entry name" value="Intergrase catalytic core"/>
    <property type="match status" value="1"/>
</dbReference>
<dbReference type="EMBL" id="CP045997">
    <property type="protein sequence ID" value="QHV96340.1"/>
    <property type="molecule type" value="Genomic_DNA"/>
</dbReference>
<reference evidence="7 8" key="1">
    <citation type="submission" date="2019-11" db="EMBL/GenBank/DDBJ databases">
        <title>Spirosoma endbachense sp. nov., isolated from a natural salt meadow.</title>
        <authorList>
            <person name="Rojas J."/>
            <person name="Ambika Manirajan B."/>
            <person name="Ratering S."/>
            <person name="Suarez C."/>
            <person name="Geissler-Plaum R."/>
            <person name="Schnell S."/>
        </authorList>
    </citation>
    <scope>NUCLEOTIDE SEQUENCE [LARGE SCALE GENOMIC DNA]</scope>
    <source>
        <strain evidence="7 8">I-24</strain>
    </source>
</reference>
<name>A0A6P1VWX4_9BACT</name>
<evidence type="ECO:0000256" key="2">
    <source>
        <dbReference type="ARBA" id="ARBA00022908"/>
    </source>
</evidence>
<proteinExistence type="inferred from homology"/>
<comment type="similarity">
    <text evidence="1">Belongs to the 'phage' integrase family.</text>
</comment>
<keyword evidence="2" id="KW-0229">DNA integration</keyword>
<dbReference type="InterPro" id="IPR013762">
    <property type="entry name" value="Integrase-like_cat_sf"/>
</dbReference>
<dbReference type="InterPro" id="IPR044068">
    <property type="entry name" value="CB"/>
</dbReference>
<dbReference type="GO" id="GO:0006310">
    <property type="term" value="P:DNA recombination"/>
    <property type="evidence" value="ECO:0007669"/>
    <property type="project" value="UniProtKB-KW"/>
</dbReference>
<dbReference type="AlphaFoldDB" id="A0A6P1VWX4"/>
<evidence type="ECO:0000256" key="3">
    <source>
        <dbReference type="ARBA" id="ARBA00023125"/>
    </source>
</evidence>
<dbReference type="InterPro" id="IPR050090">
    <property type="entry name" value="Tyrosine_recombinase_XerCD"/>
</dbReference>
<evidence type="ECO:0000313" key="7">
    <source>
        <dbReference type="EMBL" id="QHV96340.1"/>
    </source>
</evidence>
<dbReference type="SUPFAM" id="SSF56349">
    <property type="entry name" value="DNA breaking-rejoining enzymes"/>
    <property type="match status" value="1"/>
</dbReference>